<dbReference type="RefSeq" id="WP_183340715.1">
    <property type="nucleotide sequence ID" value="NZ_JACHNU010000001.1"/>
</dbReference>
<evidence type="ECO:0000313" key="5">
    <source>
        <dbReference type="Proteomes" id="UP000585272"/>
    </source>
</evidence>
<comment type="caution">
    <text evidence="4">The sequence shown here is derived from an EMBL/GenBank/DDBJ whole genome shotgun (WGS) entry which is preliminary data.</text>
</comment>
<keyword evidence="1 2" id="KW-0129">CBS domain</keyword>
<feature type="domain" description="CBS" evidence="3">
    <location>
        <begin position="90"/>
        <end position="145"/>
    </location>
</feature>
<protein>
    <submittedName>
        <fullName evidence="4">CBS domain-containing protein</fullName>
    </submittedName>
</protein>
<dbReference type="InterPro" id="IPR046342">
    <property type="entry name" value="CBS_dom_sf"/>
</dbReference>
<dbReference type="EMBL" id="JACHNU010000001">
    <property type="protein sequence ID" value="MBB4662037.1"/>
    <property type="molecule type" value="Genomic_DNA"/>
</dbReference>
<evidence type="ECO:0000259" key="3">
    <source>
        <dbReference type="PROSITE" id="PS51371"/>
    </source>
</evidence>
<dbReference type="SUPFAM" id="SSF54631">
    <property type="entry name" value="CBS-domain pair"/>
    <property type="match status" value="1"/>
</dbReference>
<dbReference type="Proteomes" id="UP000585272">
    <property type="component" value="Unassembled WGS sequence"/>
</dbReference>
<gene>
    <name evidence="4" type="ORF">BDZ31_001610</name>
</gene>
<feature type="domain" description="CBS" evidence="3">
    <location>
        <begin position="3"/>
        <end position="60"/>
    </location>
</feature>
<reference evidence="4 5" key="1">
    <citation type="submission" date="2020-08" db="EMBL/GenBank/DDBJ databases">
        <title>Genomic Encyclopedia of Archaeal and Bacterial Type Strains, Phase II (KMG-II): from individual species to whole genera.</title>
        <authorList>
            <person name="Goeker M."/>
        </authorList>
    </citation>
    <scope>NUCLEOTIDE SEQUENCE [LARGE SCALE GENOMIC DNA]</scope>
    <source>
        <strain evidence="4 5">DSM 23288</strain>
    </source>
</reference>
<dbReference type="InterPro" id="IPR000644">
    <property type="entry name" value="CBS_dom"/>
</dbReference>
<dbReference type="PANTHER" id="PTHR43080">
    <property type="entry name" value="CBS DOMAIN-CONTAINING PROTEIN CBSX3, MITOCHONDRIAL"/>
    <property type="match status" value="1"/>
</dbReference>
<evidence type="ECO:0000313" key="4">
    <source>
        <dbReference type="EMBL" id="MBB4662037.1"/>
    </source>
</evidence>
<evidence type="ECO:0000256" key="2">
    <source>
        <dbReference type="PROSITE-ProRule" id="PRU00703"/>
    </source>
</evidence>
<dbReference type="Pfam" id="PF00571">
    <property type="entry name" value="CBS"/>
    <property type="match status" value="2"/>
</dbReference>
<dbReference type="SMART" id="SM00116">
    <property type="entry name" value="CBS"/>
    <property type="match status" value="2"/>
</dbReference>
<proteinExistence type="predicted"/>
<dbReference type="Gene3D" id="3.10.580.10">
    <property type="entry name" value="CBS-domain"/>
    <property type="match status" value="1"/>
</dbReference>
<organism evidence="4 5">
    <name type="scientific">Conexibacter arvalis</name>
    <dbReference type="NCBI Taxonomy" id="912552"/>
    <lineage>
        <taxon>Bacteria</taxon>
        <taxon>Bacillati</taxon>
        <taxon>Actinomycetota</taxon>
        <taxon>Thermoleophilia</taxon>
        <taxon>Solirubrobacterales</taxon>
        <taxon>Conexibacteraceae</taxon>
        <taxon>Conexibacter</taxon>
    </lineage>
</organism>
<dbReference type="CDD" id="cd02205">
    <property type="entry name" value="CBS_pair_SF"/>
    <property type="match status" value="1"/>
</dbReference>
<dbReference type="PROSITE" id="PS51371">
    <property type="entry name" value="CBS"/>
    <property type="match status" value="2"/>
</dbReference>
<accession>A0A840IAU5</accession>
<dbReference type="AlphaFoldDB" id="A0A840IAU5"/>
<dbReference type="InterPro" id="IPR051257">
    <property type="entry name" value="Diverse_CBS-Domain"/>
</dbReference>
<name>A0A840IAU5_9ACTN</name>
<dbReference type="PANTHER" id="PTHR43080:SF2">
    <property type="entry name" value="CBS DOMAIN-CONTAINING PROTEIN"/>
    <property type="match status" value="1"/>
</dbReference>
<keyword evidence="5" id="KW-1185">Reference proteome</keyword>
<sequence length="145" mass="16263">MGILSHVPTLRSDRPLREAVETLQEVDVPALPVEDARGSLYGIFGEREFIEAIFPGYIKELRYAGFVPHSLDVAIERRSGCLDKPVGDYTNREPIAVTEGFSDAELAETFLHHRVLIVPVVDAERRVIGVVTRRTFFDIVSARMP</sequence>
<evidence type="ECO:0000256" key="1">
    <source>
        <dbReference type="ARBA" id="ARBA00023122"/>
    </source>
</evidence>